<dbReference type="RefSeq" id="WP_008421865.1">
    <property type="nucleotide sequence ID" value="NZ_AOIA01000048.1"/>
</dbReference>
<dbReference type="InterPro" id="IPR036291">
    <property type="entry name" value="NAD(P)-bd_dom_sf"/>
</dbReference>
<dbReference type="Gene3D" id="1.20.1530.20">
    <property type="match status" value="1"/>
</dbReference>
<evidence type="ECO:0000313" key="11">
    <source>
        <dbReference type="Proteomes" id="UP000011531"/>
    </source>
</evidence>
<evidence type="ECO:0000256" key="6">
    <source>
        <dbReference type="ARBA" id="ARBA00023136"/>
    </source>
</evidence>
<dbReference type="InterPro" id="IPR006153">
    <property type="entry name" value="Cation/H_exchanger_TM"/>
</dbReference>
<feature type="transmembrane region" description="Helical" evidence="7">
    <location>
        <begin position="297"/>
        <end position="314"/>
    </location>
</feature>
<feature type="transmembrane region" description="Helical" evidence="7">
    <location>
        <begin position="6"/>
        <end position="25"/>
    </location>
</feature>
<keyword evidence="6 7" id="KW-0472">Membrane</keyword>
<feature type="transmembrane region" description="Helical" evidence="7">
    <location>
        <begin position="118"/>
        <end position="137"/>
    </location>
</feature>
<evidence type="ECO:0000256" key="1">
    <source>
        <dbReference type="ARBA" id="ARBA00004141"/>
    </source>
</evidence>
<name>L9XMM5_9EURY</name>
<comment type="caution">
    <text evidence="10">The sequence shown here is derived from an EMBL/GenBank/DDBJ whole genome shotgun (WGS) entry which is preliminary data.</text>
</comment>
<dbReference type="AlphaFoldDB" id="L9XMM5"/>
<keyword evidence="4 7" id="KW-0812">Transmembrane</keyword>
<dbReference type="OrthoDB" id="43518at2157"/>
<sequence>MVPQLALATDLAIILMSAATISFIAKQTDQPTIVAYLLTGLLLGPAVLGVVTSSDTTATMAELGLAFLLFLLGIKMRIGDIKHILRPVVTISLPQMVLVCLTGMATALLLGFSIWDALLIGLVVMYSSTAVVIKMLTNKDEVTSLPGKIDVGILIIQDIVVVILLTLLASGRPDSVADVGTTLLTILGLIASIGLVTAAASRYILPKIFRRIADNKDVFFLVSIAWAFLFIFVSKELDLSIEMGAFIAGVALAQLPYSTELRERIAPLTDLFILTFFVSIGLQLDAAALFIYWQEAIIAAMILMPAKFLIFFALTNWQGFSLETAFLGSANMIQVSEFALVAGAVAVTGGFIEEPILGFLSLLAILTMSVSVYVIKYNHQLYERFYPYISFWESDDERVIEQEKYRDHAVVIGYDAVTRGTLPVLDEFYDEVVVIDRQIAHVEILTDAGYDVIYGDFRHTEIRKQARLMHADFVLSSSAEPDVNKALLGDVGEGTTVFVEAEWDDDARDLYAHGAHYVVMSPQLTAERLAEYLEAYFVDRATFTDAIETDIARMSRSDLFPQTSEEMEGGLDE</sequence>
<comment type="subcellular location">
    <subcellularLocation>
        <location evidence="1">Membrane</location>
        <topology evidence="1">Multi-pass membrane protein</topology>
    </subcellularLocation>
</comment>
<dbReference type="Gene3D" id="3.40.50.720">
    <property type="entry name" value="NAD(P)-binding Rossmann-like Domain"/>
    <property type="match status" value="1"/>
</dbReference>
<evidence type="ECO:0000256" key="7">
    <source>
        <dbReference type="SAM" id="Phobius"/>
    </source>
</evidence>
<dbReference type="GO" id="GO:0016020">
    <property type="term" value="C:membrane"/>
    <property type="evidence" value="ECO:0007669"/>
    <property type="project" value="UniProtKB-SubCell"/>
</dbReference>
<feature type="transmembrane region" description="Helical" evidence="7">
    <location>
        <begin position="217"/>
        <end position="233"/>
    </location>
</feature>
<reference evidence="10 11" key="1">
    <citation type="journal article" date="2014" name="PLoS Genet.">
        <title>Phylogenetically driven sequencing of extremely halophilic archaea reveals strategies for static and dynamic osmo-response.</title>
        <authorList>
            <person name="Becker E.A."/>
            <person name="Seitzer P.M."/>
            <person name="Tritt A."/>
            <person name="Larsen D."/>
            <person name="Krusor M."/>
            <person name="Yao A.I."/>
            <person name="Wu D."/>
            <person name="Madern D."/>
            <person name="Eisen J.A."/>
            <person name="Darling A.E."/>
            <person name="Facciotti M.T."/>
        </authorList>
    </citation>
    <scope>NUCLEOTIDE SEQUENCE [LARGE SCALE GENOMIC DNA]</scope>
    <source>
        <strain evidence="10 11">DSM 18795</strain>
    </source>
</reference>
<evidence type="ECO:0000259" key="8">
    <source>
        <dbReference type="Pfam" id="PF00999"/>
    </source>
</evidence>
<dbReference type="Proteomes" id="UP000011531">
    <property type="component" value="Unassembled WGS sequence"/>
</dbReference>
<feature type="transmembrane region" description="Helical" evidence="7">
    <location>
        <begin position="239"/>
        <end position="259"/>
    </location>
</feature>
<feature type="transmembrane region" description="Helical" evidence="7">
    <location>
        <begin position="326"/>
        <end position="350"/>
    </location>
</feature>
<dbReference type="GO" id="GO:1902600">
    <property type="term" value="P:proton transmembrane transport"/>
    <property type="evidence" value="ECO:0007669"/>
    <property type="project" value="InterPro"/>
</dbReference>
<feature type="transmembrane region" description="Helical" evidence="7">
    <location>
        <begin position="149"/>
        <end position="171"/>
    </location>
</feature>
<keyword evidence="5 7" id="KW-1133">Transmembrane helix</keyword>
<dbReference type="PANTHER" id="PTHR42751">
    <property type="entry name" value="SODIUM/HYDROGEN EXCHANGER FAMILY/TRKA DOMAIN PROTEIN"/>
    <property type="match status" value="1"/>
</dbReference>
<evidence type="ECO:0000313" key="10">
    <source>
        <dbReference type="EMBL" id="ELY63019.1"/>
    </source>
</evidence>
<dbReference type="InterPro" id="IPR003148">
    <property type="entry name" value="RCK_N"/>
</dbReference>
<gene>
    <name evidence="10" type="ORF">C492_07385</name>
</gene>
<dbReference type="STRING" id="1227498.C492_07385"/>
<evidence type="ECO:0000256" key="3">
    <source>
        <dbReference type="ARBA" id="ARBA00022448"/>
    </source>
</evidence>
<feature type="transmembrane region" description="Helical" evidence="7">
    <location>
        <begin position="88"/>
        <end position="112"/>
    </location>
</feature>
<dbReference type="PATRIC" id="fig|1227498.3.peg.1502"/>
<evidence type="ECO:0000256" key="5">
    <source>
        <dbReference type="ARBA" id="ARBA00022989"/>
    </source>
</evidence>
<proteinExistence type="inferred from homology"/>
<keyword evidence="3" id="KW-0813">Transport</keyword>
<feature type="transmembrane region" description="Helical" evidence="7">
    <location>
        <begin position="57"/>
        <end position="76"/>
    </location>
</feature>
<feature type="transmembrane region" description="Helical" evidence="7">
    <location>
        <begin position="271"/>
        <end position="291"/>
    </location>
</feature>
<feature type="transmembrane region" description="Helical" evidence="7">
    <location>
        <begin position="32"/>
        <end position="51"/>
    </location>
</feature>
<dbReference type="PANTHER" id="PTHR42751:SF3">
    <property type="entry name" value="SODIUM_GLUTAMATE SYMPORTER"/>
    <property type="match status" value="1"/>
</dbReference>
<evidence type="ECO:0000259" key="9">
    <source>
        <dbReference type="Pfam" id="PF02254"/>
    </source>
</evidence>
<accession>L9XMM5</accession>
<feature type="domain" description="RCK N-terminal" evidence="9">
    <location>
        <begin position="410"/>
        <end position="520"/>
    </location>
</feature>
<feature type="transmembrane region" description="Helical" evidence="7">
    <location>
        <begin position="183"/>
        <end position="205"/>
    </location>
</feature>
<evidence type="ECO:0000256" key="2">
    <source>
        <dbReference type="ARBA" id="ARBA00005551"/>
    </source>
</evidence>
<dbReference type="SUPFAM" id="SSF51735">
    <property type="entry name" value="NAD(P)-binding Rossmann-fold domains"/>
    <property type="match status" value="1"/>
</dbReference>
<protein>
    <submittedName>
        <fullName evidence="10">Kef-type K+ transporter</fullName>
    </submittedName>
</protein>
<dbReference type="GO" id="GO:0006813">
    <property type="term" value="P:potassium ion transport"/>
    <property type="evidence" value="ECO:0007669"/>
    <property type="project" value="InterPro"/>
</dbReference>
<feature type="transmembrane region" description="Helical" evidence="7">
    <location>
        <begin position="356"/>
        <end position="375"/>
    </location>
</feature>
<evidence type="ECO:0000256" key="4">
    <source>
        <dbReference type="ARBA" id="ARBA00022692"/>
    </source>
</evidence>
<dbReference type="InterPro" id="IPR038770">
    <property type="entry name" value="Na+/solute_symporter_sf"/>
</dbReference>
<comment type="similarity">
    <text evidence="2">Belongs to the monovalent cation:proton antiporter 2 (CPA2) transporter (TC 2.A.37) family.</text>
</comment>
<dbReference type="Pfam" id="PF02254">
    <property type="entry name" value="TrkA_N"/>
    <property type="match status" value="1"/>
</dbReference>
<feature type="domain" description="Cation/H+ exchanger transmembrane" evidence="8">
    <location>
        <begin position="17"/>
        <end position="370"/>
    </location>
</feature>
<organism evidence="10 11">
    <name type="scientific">Natronococcus jeotgali DSM 18795</name>
    <dbReference type="NCBI Taxonomy" id="1227498"/>
    <lineage>
        <taxon>Archaea</taxon>
        <taxon>Methanobacteriati</taxon>
        <taxon>Methanobacteriota</taxon>
        <taxon>Stenosarchaea group</taxon>
        <taxon>Halobacteria</taxon>
        <taxon>Halobacteriales</taxon>
        <taxon>Natrialbaceae</taxon>
        <taxon>Natronococcus</taxon>
    </lineage>
</organism>
<dbReference type="Pfam" id="PF00999">
    <property type="entry name" value="Na_H_Exchanger"/>
    <property type="match status" value="1"/>
</dbReference>
<keyword evidence="11" id="KW-1185">Reference proteome</keyword>
<dbReference type="GO" id="GO:0015297">
    <property type="term" value="F:antiporter activity"/>
    <property type="evidence" value="ECO:0007669"/>
    <property type="project" value="InterPro"/>
</dbReference>
<dbReference type="EMBL" id="AOIA01000048">
    <property type="protein sequence ID" value="ELY63019.1"/>
    <property type="molecule type" value="Genomic_DNA"/>
</dbReference>